<dbReference type="Proteomes" id="UP000182400">
    <property type="component" value="Unassembled WGS sequence"/>
</dbReference>
<feature type="domain" description="DUF4935" evidence="1">
    <location>
        <begin position="11"/>
        <end position="178"/>
    </location>
</feature>
<dbReference type="STRING" id="658457.SAMN05216601_103451"/>
<proteinExistence type="predicted"/>
<evidence type="ECO:0000313" key="2">
    <source>
        <dbReference type="EMBL" id="SFO94060.1"/>
    </source>
</evidence>
<dbReference type="RefSeq" id="WP_139220713.1">
    <property type="nucleotide sequence ID" value="NZ_FOWP01000003.1"/>
</dbReference>
<protein>
    <recommendedName>
        <fullName evidence="1">DUF4935 domain-containing protein</fullName>
    </recommendedName>
</protein>
<dbReference type="EMBL" id="FOWP01000003">
    <property type="protein sequence ID" value="SFO94060.1"/>
    <property type="molecule type" value="Genomic_DNA"/>
</dbReference>
<evidence type="ECO:0000259" key="1">
    <source>
        <dbReference type="Pfam" id="PF16289"/>
    </source>
</evidence>
<organism evidence="2 3">
    <name type="scientific">Ectopseudomonas composti</name>
    <dbReference type="NCBI Taxonomy" id="658457"/>
    <lineage>
        <taxon>Bacteria</taxon>
        <taxon>Pseudomonadati</taxon>
        <taxon>Pseudomonadota</taxon>
        <taxon>Gammaproteobacteria</taxon>
        <taxon>Pseudomonadales</taxon>
        <taxon>Pseudomonadaceae</taxon>
        <taxon>Ectopseudomonas</taxon>
    </lineage>
</organism>
<gene>
    <name evidence="2" type="ORF">SAMN05216601_103451</name>
</gene>
<dbReference type="AlphaFoldDB" id="A0A1I5L9U9"/>
<reference evidence="2 3" key="1">
    <citation type="submission" date="2016-10" db="EMBL/GenBank/DDBJ databases">
        <authorList>
            <person name="de Groot N.N."/>
        </authorList>
    </citation>
    <scope>NUCLEOTIDE SEQUENCE [LARGE SCALE GENOMIC DNA]</scope>
    <source>
        <strain evidence="2 3">CCUG 59231</strain>
    </source>
</reference>
<accession>A0A1I5L9U9</accession>
<dbReference type="OrthoDB" id="9766796at2"/>
<name>A0A1I5L9U9_9GAMM</name>
<evidence type="ECO:0000313" key="3">
    <source>
        <dbReference type="Proteomes" id="UP000182400"/>
    </source>
</evidence>
<dbReference type="Pfam" id="PF16289">
    <property type="entry name" value="PIN_12"/>
    <property type="match status" value="1"/>
</dbReference>
<dbReference type="InterPro" id="IPR032557">
    <property type="entry name" value="DUF4935"/>
</dbReference>
<sequence>MGDEGLRTGLVFIDTSSYENKNFQFGQHVLAKLEEFADSQYIRVLLPDVIDKEVMGHIISRAEESLAAAKKINRDLAFLSAFGGLPREFSSKGRDKGAVLERAMAAYEEFKATEEVELLETSTVDSGAVFDRYFSSRPPFGSPGKKHEFPDAFALEIVRATAEARSMPVYVVSSDKDMERYCEEFPDRMIYLERLDDFIGLVNKYEADLAEPARLASKAFEALKDKITEAIGEALKEAAFSCSDLEEFEYEVADVDALSVAVEAINIIDSERDGAEIELTVKVDFCADFTVTDYDSSPWDPEDKCYIYLEEYELSTRCIEAIQVYVCLRYENGLIVNAEIDELWLEDAAIDLSYKPVREQIANDGLEWD</sequence>